<comment type="caution">
    <text evidence="1">The sequence shown here is derived from an EMBL/GenBank/DDBJ whole genome shotgun (WGS) entry which is preliminary data.</text>
</comment>
<dbReference type="PROSITE" id="PS00283">
    <property type="entry name" value="SOYBEAN_KUNITZ"/>
    <property type="match status" value="1"/>
</dbReference>
<dbReference type="EMBL" id="CAKOAT010126265">
    <property type="protein sequence ID" value="CAH8334685.1"/>
    <property type="molecule type" value="Genomic_DNA"/>
</dbReference>
<dbReference type="Pfam" id="PF00197">
    <property type="entry name" value="Kunitz_legume"/>
    <property type="match status" value="1"/>
</dbReference>
<dbReference type="PRINTS" id="PR00291">
    <property type="entry name" value="KUNITZINHBTR"/>
</dbReference>
<reference evidence="1 2" key="1">
    <citation type="submission" date="2022-03" db="EMBL/GenBank/DDBJ databases">
        <authorList>
            <person name="Macdonald S."/>
            <person name="Ahmed S."/>
            <person name="Newling K."/>
        </authorList>
    </citation>
    <scope>NUCLEOTIDE SEQUENCE [LARGE SCALE GENOMIC DNA]</scope>
</reference>
<sequence length="107" mass="11490">MYRMLLDAHPSINTDHMNSQFLHPVTLKSNEKQRMKHMLYFLLALTVVSAATARPGEPVLDVDGDNVSDGSYYVLPRILGAAGGGLTLVPSGGNKCPLYIGQGDSSS</sequence>
<dbReference type="PANTHER" id="PTHR33107:SF12">
    <property type="entry name" value="KUNITZ TRYPSIN INHIBITOR 4"/>
    <property type="match status" value="1"/>
</dbReference>
<protein>
    <submittedName>
        <fullName evidence="1">Uncharacterized protein</fullName>
    </submittedName>
</protein>
<accession>A0ABC8JNL8</accession>
<dbReference type="InterPro" id="IPR002160">
    <property type="entry name" value="Prot_inh_Kunz-lg"/>
</dbReference>
<dbReference type="SUPFAM" id="SSF50386">
    <property type="entry name" value="STI-like"/>
    <property type="match status" value="1"/>
</dbReference>
<gene>
    <name evidence="1" type="ORF">ERUC_LOCUS13340</name>
</gene>
<dbReference type="InterPro" id="IPR011065">
    <property type="entry name" value="Kunitz_inhibitor_STI-like_sf"/>
</dbReference>
<dbReference type="AlphaFoldDB" id="A0ABC8JNL8"/>
<dbReference type="Proteomes" id="UP001642260">
    <property type="component" value="Unassembled WGS sequence"/>
</dbReference>
<dbReference type="PANTHER" id="PTHR33107">
    <property type="entry name" value="KUNITZ TRYPSIN INHIBITOR 2"/>
    <property type="match status" value="1"/>
</dbReference>
<proteinExistence type="predicted"/>
<keyword evidence="2" id="KW-1185">Reference proteome</keyword>
<dbReference type="Gene3D" id="2.80.10.50">
    <property type="match status" value="1"/>
</dbReference>
<organism evidence="1 2">
    <name type="scientific">Eruca vesicaria subsp. sativa</name>
    <name type="common">Garden rocket</name>
    <name type="synonym">Eruca sativa</name>
    <dbReference type="NCBI Taxonomy" id="29727"/>
    <lineage>
        <taxon>Eukaryota</taxon>
        <taxon>Viridiplantae</taxon>
        <taxon>Streptophyta</taxon>
        <taxon>Embryophyta</taxon>
        <taxon>Tracheophyta</taxon>
        <taxon>Spermatophyta</taxon>
        <taxon>Magnoliopsida</taxon>
        <taxon>eudicotyledons</taxon>
        <taxon>Gunneridae</taxon>
        <taxon>Pentapetalae</taxon>
        <taxon>rosids</taxon>
        <taxon>malvids</taxon>
        <taxon>Brassicales</taxon>
        <taxon>Brassicaceae</taxon>
        <taxon>Brassiceae</taxon>
        <taxon>Eruca</taxon>
    </lineage>
</organism>
<name>A0ABC8JNL8_ERUVS</name>
<evidence type="ECO:0000313" key="2">
    <source>
        <dbReference type="Proteomes" id="UP001642260"/>
    </source>
</evidence>
<evidence type="ECO:0000313" key="1">
    <source>
        <dbReference type="EMBL" id="CAH8334685.1"/>
    </source>
</evidence>